<feature type="transmembrane region" description="Helical" evidence="6">
    <location>
        <begin position="262"/>
        <end position="287"/>
    </location>
</feature>
<dbReference type="AlphaFoldDB" id="A0A968GEW3"/>
<dbReference type="Proteomes" id="UP000778951">
    <property type="component" value="Unassembled WGS sequence"/>
</dbReference>
<keyword evidence="9" id="KW-1185">Reference proteome</keyword>
<dbReference type="PANTHER" id="PTHR30619">
    <property type="entry name" value="DNA INTERNALIZATION/COMPETENCE PROTEIN COMEC/REC2"/>
    <property type="match status" value="1"/>
</dbReference>
<name>A0A968GEW3_9SPIO</name>
<dbReference type="NCBIfam" id="TIGR00360">
    <property type="entry name" value="ComEC_N-term"/>
    <property type="match status" value="1"/>
</dbReference>
<keyword evidence="2" id="KW-1003">Cell membrane</keyword>
<dbReference type="Pfam" id="PF03772">
    <property type="entry name" value="Competence"/>
    <property type="match status" value="1"/>
</dbReference>
<evidence type="ECO:0000313" key="8">
    <source>
        <dbReference type="EMBL" id="NIZ69264.1"/>
    </source>
</evidence>
<feature type="transmembrane region" description="Helical" evidence="6">
    <location>
        <begin position="299"/>
        <end position="318"/>
    </location>
</feature>
<dbReference type="InterPro" id="IPR052159">
    <property type="entry name" value="Competence_DNA_uptake"/>
</dbReference>
<dbReference type="GO" id="GO:0005886">
    <property type="term" value="C:plasma membrane"/>
    <property type="evidence" value="ECO:0007669"/>
    <property type="project" value="UniProtKB-SubCell"/>
</dbReference>
<keyword evidence="5 6" id="KW-0472">Membrane</keyword>
<feature type="transmembrane region" description="Helical" evidence="6">
    <location>
        <begin position="231"/>
        <end position="253"/>
    </location>
</feature>
<dbReference type="InterPro" id="IPR004477">
    <property type="entry name" value="ComEC_N"/>
</dbReference>
<evidence type="ECO:0000256" key="2">
    <source>
        <dbReference type="ARBA" id="ARBA00022475"/>
    </source>
</evidence>
<feature type="transmembrane region" description="Helical" evidence="6">
    <location>
        <begin position="61"/>
        <end position="80"/>
    </location>
</feature>
<feature type="transmembrane region" description="Helical" evidence="6">
    <location>
        <begin position="323"/>
        <end position="345"/>
    </location>
</feature>
<dbReference type="EMBL" id="JAATLM010000001">
    <property type="protein sequence ID" value="NIZ69264.1"/>
    <property type="molecule type" value="Genomic_DNA"/>
</dbReference>
<keyword evidence="4 6" id="KW-1133">Transmembrane helix</keyword>
<feature type="transmembrane region" description="Helical" evidence="6">
    <location>
        <begin position="26"/>
        <end position="49"/>
    </location>
</feature>
<dbReference type="RefSeq" id="WP_167695358.1">
    <property type="nucleotide sequence ID" value="NZ_JAATLL010000002.1"/>
</dbReference>
<evidence type="ECO:0000256" key="6">
    <source>
        <dbReference type="SAM" id="Phobius"/>
    </source>
</evidence>
<feature type="domain" description="ComEC/Rec2-related protein" evidence="7">
    <location>
        <begin position="211"/>
        <end position="467"/>
    </location>
</feature>
<dbReference type="PANTHER" id="PTHR30619:SF7">
    <property type="entry name" value="BETA-LACTAMASE DOMAIN PROTEIN"/>
    <property type="match status" value="1"/>
</dbReference>
<sequence length="474" mass="54424">MKFVPKPIATTIKHLFVTFFARHGSFTILLLTLELLFIPILWLLHLAITAMLSIKQHRLKLFIGMITIHLLLSFHLYRYLHPTIAIPINAISQMRLTLQQDAIPNALERATVQAYSLTLGATEIQVYQRLPLRVSFRNLDKVLPRGSVLSAPIKMYQEKNGTLYISVDARQMTLERFASPLWQWREKTMQQIKHLLESRLQSSAGLYLAVTLGDRSLLSPHTARLFQATGLAHLLALSGMHATFLIATIFFLLKKFSLRQRFILLLPIVILHALLAGMLYTLLRAYIMAITLLIGRLDYRHLSVLDTLAFSSILLLLYDPQVLLSLSFHLSFVSVLGIILFYRPIFKLFKQLAKPLPKKVRNHSLTQVIFGSLAISFAVELLLNPLILFHFKEMQLFSFLSNLLFPILFLGFLLLGSLTLIAPVLLPFLTFFDTLMHHALQHLDIYRISPSWQFIAIIHLPLALSLLFWHNRRR</sequence>
<evidence type="ECO:0000256" key="1">
    <source>
        <dbReference type="ARBA" id="ARBA00004651"/>
    </source>
</evidence>
<evidence type="ECO:0000313" key="9">
    <source>
        <dbReference type="Proteomes" id="UP000778951"/>
    </source>
</evidence>
<evidence type="ECO:0000256" key="3">
    <source>
        <dbReference type="ARBA" id="ARBA00022692"/>
    </source>
</evidence>
<feature type="transmembrane region" description="Helical" evidence="6">
    <location>
        <begin position="403"/>
        <end position="432"/>
    </location>
</feature>
<evidence type="ECO:0000259" key="7">
    <source>
        <dbReference type="Pfam" id="PF03772"/>
    </source>
</evidence>
<feature type="transmembrane region" description="Helical" evidence="6">
    <location>
        <begin position="365"/>
        <end position="391"/>
    </location>
</feature>
<comment type="subcellular location">
    <subcellularLocation>
        <location evidence="1">Cell membrane</location>
        <topology evidence="1">Multi-pass membrane protein</topology>
    </subcellularLocation>
</comment>
<reference evidence="8" key="1">
    <citation type="submission" date="2020-03" db="EMBL/GenBank/DDBJ databases">
        <title>Spirochaetal bacteria isolated from arthropods constitute a novel genus Entomospira genus novum within the order Spirochaetales.</title>
        <authorList>
            <person name="Grana-Miraglia L."/>
            <person name="Sikutova S."/>
            <person name="Fingerle V."/>
            <person name="Sing A."/>
            <person name="Castillo-Ramirez S."/>
            <person name="Margos G."/>
            <person name="Rudolf I."/>
        </authorList>
    </citation>
    <scope>NUCLEOTIDE SEQUENCE</scope>
    <source>
        <strain evidence="8">BR149</strain>
    </source>
</reference>
<evidence type="ECO:0000256" key="4">
    <source>
        <dbReference type="ARBA" id="ARBA00022989"/>
    </source>
</evidence>
<proteinExistence type="predicted"/>
<feature type="transmembrane region" description="Helical" evidence="6">
    <location>
        <begin position="452"/>
        <end position="469"/>
    </location>
</feature>
<protein>
    <submittedName>
        <fullName evidence="8">ComEC/Rec2 family competence protein</fullName>
    </submittedName>
</protein>
<keyword evidence="3 6" id="KW-0812">Transmembrane</keyword>
<accession>A0A968GEW3</accession>
<gene>
    <name evidence="8" type="ORF">HCT48_03425</name>
</gene>
<evidence type="ECO:0000256" key="5">
    <source>
        <dbReference type="ARBA" id="ARBA00023136"/>
    </source>
</evidence>
<organism evidence="8 9">
    <name type="scientific">Entomospira culicis</name>
    <dbReference type="NCBI Taxonomy" id="2719989"/>
    <lineage>
        <taxon>Bacteria</taxon>
        <taxon>Pseudomonadati</taxon>
        <taxon>Spirochaetota</taxon>
        <taxon>Spirochaetia</taxon>
        <taxon>Spirochaetales</taxon>
        <taxon>Spirochaetaceae</taxon>
        <taxon>Entomospira</taxon>
    </lineage>
</organism>
<comment type="caution">
    <text evidence="8">The sequence shown here is derived from an EMBL/GenBank/DDBJ whole genome shotgun (WGS) entry which is preliminary data.</text>
</comment>